<sequence length="493" mass="55437">MNARVEPLEAFQPFGEDHGPHLTGAFAPVFDELELSDLPLVKGRIPSDLNGVYMRTGPNPRFAPQGRYHPFDGDGMIHAAQFERGRLTYRNRWVRTEGFVEEEGAGEARFHGIRETLKGRDDKRLKDSGNTDLVGHAGKALALWYMSGEAWEFDPITLETLGKSAAITQTGGAISAHAKVDEITGELMFFDYGLEAPYMSYGVLAADGSLAHHVPIALPGPRLPHDMAITEHYSILHDLPLFHNHEALKLGRHKIEFHPEMSTRLGVIARHGAGDSIRWFDFSPCFLYHVVNAWEESREGGDWIVMVGCRYMPARQADGTVDAPRTARDVAELVQHARLWRWAMNLKTGQTQEQPLDAERNVEFPTFNAALAGRRTRFGYLCDQREDVVLQWPGIRKYDLDSGEMLSAWSDDREHSWYSEPWFAAADEPQSEDHGYVIAFQWNAATRQQTLDIFDARDLSRGPVAQVALPRHIPTGFHGCWIAASRIAGWGAR</sequence>
<evidence type="ECO:0000256" key="5">
    <source>
        <dbReference type="PIRSR" id="PIRSR604294-1"/>
    </source>
</evidence>
<evidence type="ECO:0000313" key="7">
    <source>
        <dbReference type="Proteomes" id="UP000295361"/>
    </source>
</evidence>
<comment type="similarity">
    <text evidence="1">Belongs to the carotenoid oxygenase family.</text>
</comment>
<name>A0A4R6QFS3_9BURK</name>
<dbReference type="EMBL" id="SNXS01000011">
    <property type="protein sequence ID" value="TDP61637.1"/>
    <property type="molecule type" value="Genomic_DNA"/>
</dbReference>
<evidence type="ECO:0000256" key="1">
    <source>
        <dbReference type="ARBA" id="ARBA00006787"/>
    </source>
</evidence>
<dbReference type="InterPro" id="IPR004294">
    <property type="entry name" value="Carotenoid_Oase"/>
</dbReference>
<keyword evidence="4 5" id="KW-0408">Iron</keyword>
<dbReference type="GO" id="GO:0010436">
    <property type="term" value="F:carotenoid dioxygenase activity"/>
    <property type="evidence" value="ECO:0007669"/>
    <property type="project" value="TreeGrafter"/>
</dbReference>
<feature type="binding site" evidence="5">
    <location>
        <position position="289"/>
    </location>
    <ligand>
        <name>Fe cation</name>
        <dbReference type="ChEBI" id="CHEBI:24875"/>
        <note>catalytic</note>
    </ligand>
</feature>
<keyword evidence="7" id="KW-1185">Reference proteome</keyword>
<evidence type="ECO:0000256" key="3">
    <source>
        <dbReference type="ARBA" id="ARBA00023002"/>
    </source>
</evidence>
<feature type="binding site" evidence="5">
    <location>
        <position position="177"/>
    </location>
    <ligand>
        <name>Fe cation</name>
        <dbReference type="ChEBI" id="CHEBI:24875"/>
        <note>catalytic</note>
    </ligand>
</feature>
<dbReference type="GO" id="GO:0016121">
    <property type="term" value="P:carotene catabolic process"/>
    <property type="evidence" value="ECO:0007669"/>
    <property type="project" value="TreeGrafter"/>
</dbReference>
<dbReference type="PANTHER" id="PTHR10543">
    <property type="entry name" value="BETA-CAROTENE DIOXYGENASE"/>
    <property type="match status" value="1"/>
</dbReference>
<accession>A0A4R6QFS3</accession>
<protein>
    <submittedName>
        <fullName evidence="6">Carotenoid cleavage dioxygenase</fullName>
    </submittedName>
</protein>
<dbReference type="AlphaFoldDB" id="A0A4R6QFS3"/>
<dbReference type="OrthoDB" id="6636843at2"/>
<dbReference type="InParanoid" id="A0A4R6QFS3"/>
<feature type="binding site" evidence="5">
    <location>
        <position position="478"/>
    </location>
    <ligand>
        <name>Fe cation</name>
        <dbReference type="ChEBI" id="CHEBI:24875"/>
        <note>catalytic</note>
    </ligand>
</feature>
<gene>
    <name evidence="6" type="ORF">DES47_11154</name>
</gene>
<keyword evidence="3" id="KW-0560">Oxidoreductase</keyword>
<keyword evidence="2 5" id="KW-0479">Metal-binding</keyword>
<dbReference type="RefSeq" id="WP_133703484.1">
    <property type="nucleotide sequence ID" value="NZ_SNXS01000011.1"/>
</dbReference>
<organism evidence="6 7">
    <name type="scientific">Roseateles toxinivorans</name>
    <dbReference type="NCBI Taxonomy" id="270368"/>
    <lineage>
        <taxon>Bacteria</taxon>
        <taxon>Pseudomonadati</taxon>
        <taxon>Pseudomonadota</taxon>
        <taxon>Betaproteobacteria</taxon>
        <taxon>Burkholderiales</taxon>
        <taxon>Sphaerotilaceae</taxon>
        <taxon>Roseateles</taxon>
    </lineage>
</organism>
<dbReference type="Pfam" id="PF03055">
    <property type="entry name" value="RPE65"/>
    <property type="match status" value="1"/>
</dbReference>
<evidence type="ECO:0000256" key="4">
    <source>
        <dbReference type="ARBA" id="ARBA00023004"/>
    </source>
</evidence>
<comment type="cofactor">
    <cofactor evidence="5">
        <name>Fe(2+)</name>
        <dbReference type="ChEBI" id="CHEBI:29033"/>
    </cofactor>
    <text evidence="5">Binds 1 Fe(2+) ion per subunit.</text>
</comment>
<dbReference type="Proteomes" id="UP000295361">
    <property type="component" value="Unassembled WGS sequence"/>
</dbReference>
<dbReference type="PANTHER" id="PTHR10543:SF89">
    <property type="entry name" value="CAROTENOID 9,10(9',10')-CLEAVAGE DIOXYGENASE 1"/>
    <property type="match status" value="1"/>
</dbReference>
<comment type="caution">
    <text evidence="6">The sequence shown here is derived from an EMBL/GenBank/DDBJ whole genome shotgun (WGS) entry which is preliminary data.</text>
</comment>
<feature type="binding site" evidence="5">
    <location>
        <position position="225"/>
    </location>
    <ligand>
        <name>Fe cation</name>
        <dbReference type="ChEBI" id="CHEBI:24875"/>
        <note>catalytic</note>
    </ligand>
</feature>
<proteinExistence type="inferred from homology"/>
<evidence type="ECO:0000256" key="2">
    <source>
        <dbReference type="ARBA" id="ARBA00022723"/>
    </source>
</evidence>
<dbReference type="GO" id="GO:0046872">
    <property type="term" value="F:metal ion binding"/>
    <property type="evidence" value="ECO:0007669"/>
    <property type="project" value="UniProtKB-KW"/>
</dbReference>
<reference evidence="6 7" key="1">
    <citation type="submission" date="2019-03" db="EMBL/GenBank/DDBJ databases">
        <title>Genomic Encyclopedia of Type Strains, Phase IV (KMG-IV): sequencing the most valuable type-strain genomes for metagenomic binning, comparative biology and taxonomic classification.</title>
        <authorList>
            <person name="Goeker M."/>
        </authorList>
    </citation>
    <scope>NUCLEOTIDE SEQUENCE [LARGE SCALE GENOMIC DNA]</scope>
    <source>
        <strain evidence="6 7">DSM 16998</strain>
    </source>
</reference>
<evidence type="ECO:0000313" key="6">
    <source>
        <dbReference type="EMBL" id="TDP61637.1"/>
    </source>
</evidence>
<keyword evidence="6" id="KW-0223">Dioxygenase</keyword>